<dbReference type="Gene3D" id="3.30.110.10">
    <property type="entry name" value="Translation initiation factor 3 (IF-3), C-terminal domain"/>
    <property type="match status" value="1"/>
</dbReference>
<evidence type="ECO:0000256" key="3">
    <source>
        <dbReference type="ARBA" id="ARBA00022917"/>
    </source>
</evidence>
<evidence type="ECO:0000256" key="1">
    <source>
        <dbReference type="ARBA" id="ARBA00005439"/>
    </source>
</evidence>
<accession>A0A2V1IY76</accession>
<dbReference type="Pfam" id="PF00707">
    <property type="entry name" value="IF3_C"/>
    <property type="match status" value="1"/>
</dbReference>
<dbReference type="GO" id="GO:0005829">
    <property type="term" value="C:cytosol"/>
    <property type="evidence" value="ECO:0007669"/>
    <property type="project" value="TreeGrafter"/>
</dbReference>
<organism evidence="9 10">
    <name type="scientific">Paramuribaculum intestinale</name>
    <dbReference type="NCBI Taxonomy" id="2094151"/>
    <lineage>
        <taxon>Bacteria</taxon>
        <taxon>Pseudomonadati</taxon>
        <taxon>Bacteroidota</taxon>
        <taxon>Bacteroidia</taxon>
        <taxon>Bacteroidales</taxon>
        <taxon>Muribaculaceae</taxon>
        <taxon>Paramuribaculum</taxon>
    </lineage>
</organism>
<dbReference type="InterPro" id="IPR019814">
    <property type="entry name" value="Translation_initiation_fac_3_N"/>
</dbReference>
<dbReference type="Proteomes" id="UP000244925">
    <property type="component" value="Unassembled WGS sequence"/>
</dbReference>
<feature type="domain" description="Translation initiation factor 3 C-terminal" evidence="7">
    <location>
        <begin position="110"/>
        <end position="195"/>
    </location>
</feature>
<evidence type="ECO:0000256" key="4">
    <source>
        <dbReference type="HAMAP-Rule" id="MF_00080"/>
    </source>
</evidence>
<dbReference type="SUPFAM" id="SSF54364">
    <property type="entry name" value="Translation initiation factor IF3, N-terminal domain"/>
    <property type="match status" value="1"/>
</dbReference>
<dbReference type="FunFam" id="3.30.110.10:FF:000001">
    <property type="entry name" value="Translation initiation factor IF-3"/>
    <property type="match status" value="1"/>
</dbReference>
<dbReference type="Gene3D" id="3.10.20.80">
    <property type="entry name" value="Translation initiation factor 3 (IF-3), N-terminal domain"/>
    <property type="match status" value="1"/>
</dbReference>
<dbReference type="GO" id="GO:0032790">
    <property type="term" value="P:ribosome disassembly"/>
    <property type="evidence" value="ECO:0007669"/>
    <property type="project" value="TreeGrafter"/>
</dbReference>
<dbReference type="NCBIfam" id="TIGR00168">
    <property type="entry name" value="infC"/>
    <property type="match status" value="1"/>
</dbReference>
<evidence type="ECO:0000313" key="9">
    <source>
        <dbReference type="EMBL" id="PWB07912.1"/>
    </source>
</evidence>
<dbReference type="FunFam" id="3.10.20.80:FF:000001">
    <property type="entry name" value="Translation initiation factor IF-3"/>
    <property type="match status" value="1"/>
</dbReference>
<keyword evidence="4" id="KW-0963">Cytoplasm</keyword>
<dbReference type="EMBL" id="PUBV01000009">
    <property type="protein sequence ID" value="PWB07912.1"/>
    <property type="molecule type" value="Genomic_DNA"/>
</dbReference>
<dbReference type="SUPFAM" id="SSF55200">
    <property type="entry name" value="Translation initiation factor IF3, C-terminal domain"/>
    <property type="match status" value="1"/>
</dbReference>
<dbReference type="PANTHER" id="PTHR10938:SF0">
    <property type="entry name" value="TRANSLATION INITIATION FACTOR IF-3, MITOCHONDRIAL"/>
    <property type="match status" value="1"/>
</dbReference>
<dbReference type="GO" id="GO:0003743">
    <property type="term" value="F:translation initiation factor activity"/>
    <property type="evidence" value="ECO:0007669"/>
    <property type="project" value="UniProtKB-UniRule"/>
</dbReference>
<keyword evidence="10" id="KW-1185">Reference proteome</keyword>
<feature type="region of interest" description="Disordered" evidence="6">
    <location>
        <begin position="1"/>
        <end position="33"/>
    </location>
</feature>
<dbReference type="GO" id="GO:0016020">
    <property type="term" value="C:membrane"/>
    <property type="evidence" value="ECO:0007669"/>
    <property type="project" value="TreeGrafter"/>
</dbReference>
<evidence type="ECO:0000313" key="10">
    <source>
        <dbReference type="Proteomes" id="UP000244925"/>
    </source>
</evidence>
<comment type="similarity">
    <text evidence="1 4">Belongs to the IF-3 family.</text>
</comment>
<dbReference type="InterPro" id="IPR001288">
    <property type="entry name" value="Translation_initiation_fac_3"/>
</dbReference>
<evidence type="ECO:0000256" key="6">
    <source>
        <dbReference type="SAM" id="MobiDB-lite"/>
    </source>
</evidence>
<dbReference type="HAMAP" id="MF_00080">
    <property type="entry name" value="IF_3"/>
    <property type="match status" value="1"/>
</dbReference>
<reference evidence="10" key="1">
    <citation type="submission" date="2018-02" db="EMBL/GenBank/DDBJ databases">
        <authorList>
            <person name="Clavel T."/>
            <person name="Strowig T."/>
        </authorList>
    </citation>
    <scope>NUCLEOTIDE SEQUENCE [LARGE SCALE GENOMIC DNA]</scope>
    <source>
        <strain evidence="10">DSM 100764</strain>
    </source>
</reference>
<dbReference type="InterPro" id="IPR019815">
    <property type="entry name" value="Translation_initiation_fac_3_C"/>
</dbReference>
<comment type="function">
    <text evidence="4">IF-3 binds to the 30S ribosomal subunit and shifts the equilibrium between 70S ribosomes and their 50S and 30S subunits in favor of the free subunits, thus enhancing the availability of 30S subunits on which protein synthesis initiation begins.</text>
</comment>
<keyword evidence="3 4" id="KW-0648">Protein biosynthesis</keyword>
<comment type="subunit">
    <text evidence="4">Monomer.</text>
</comment>
<dbReference type="InterPro" id="IPR036787">
    <property type="entry name" value="T_IF-3_N_sf"/>
</dbReference>
<dbReference type="InterPro" id="IPR036788">
    <property type="entry name" value="T_IF-3_C_sf"/>
</dbReference>
<dbReference type="RefSeq" id="WP_107035829.1">
    <property type="nucleotide sequence ID" value="NZ_CAONGC010000029.1"/>
</dbReference>
<keyword evidence="2 4" id="KW-0396">Initiation factor</keyword>
<sequence length="197" mass="22581">MQKKPYVPGPRRPNSSNPGARRPDRNNASKDPYAINERIHAREVRLVGDNVETGIYPIAQALKIAEEQGLDLIEISPTAEPPVCKILDYQKFLYQQKKRQKEQKAKATKVVVKEIRFGPQTDDHDYSFKLKHAVGFLQEGAKVKAYVFFKGRSILFKEQGEVLLLRFANDLEEYGKVEQMPVLEGKRMIIMISPKKK</sequence>
<dbReference type="Pfam" id="PF05198">
    <property type="entry name" value="IF3_N"/>
    <property type="match status" value="1"/>
</dbReference>
<dbReference type="PANTHER" id="PTHR10938">
    <property type="entry name" value="TRANSLATION INITIATION FACTOR IF-3"/>
    <property type="match status" value="1"/>
</dbReference>
<feature type="domain" description="Translation initiation factor 3 N-terminal" evidence="8">
    <location>
        <begin position="35"/>
        <end position="103"/>
    </location>
</feature>
<dbReference type="AlphaFoldDB" id="A0A2V1IY76"/>
<comment type="subcellular location">
    <subcellularLocation>
        <location evidence="4">Cytoplasm</location>
    </subcellularLocation>
</comment>
<evidence type="ECO:0000259" key="8">
    <source>
        <dbReference type="Pfam" id="PF05198"/>
    </source>
</evidence>
<proteinExistence type="inferred from homology"/>
<protein>
    <recommendedName>
        <fullName evidence="4 5">Translation initiation factor IF-3</fullName>
    </recommendedName>
</protein>
<dbReference type="GO" id="GO:0043022">
    <property type="term" value="F:ribosome binding"/>
    <property type="evidence" value="ECO:0007669"/>
    <property type="project" value="UniProtKB-ARBA"/>
</dbReference>
<comment type="caution">
    <text evidence="9">The sequence shown here is derived from an EMBL/GenBank/DDBJ whole genome shotgun (WGS) entry which is preliminary data.</text>
</comment>
<evidence type="ECO:0000256" key="2">
    <source>
        <dbReference type="ARBA" id="ARBA00022540"/>
    </source>
</evidence>
<evidence type="ECO:0000259" key="7">
    <source>
        <dbReference type="Pfam" id="PF00707"/>
    </source>
</evidence>
<evidence type="ECO:0000256" key="5">
    <source>
        <dbReference type="NCBIfam" id="TIGR00168"/>
    </source>
</evidence>
<name>A0A2V1IY76_9BACT</name>
<gene>
    <name evidence="4" type="primary">infC</name>
    <name evidence="9" type="ORF">C5O25_06005</name>
</gene>